<dbReference type="HAMAP" id="MF_01925">
    <property type="entry name" value="P5C_reductase"/>
    <property type="match status" value="1"/>
</dbReference>
<evidence type="ECO:0000256" key="6">
    <source>
        <dbReference type="PIRSR" id="PIRSR000193-1"/>
    </source>
</evidence>
<accession>A0A3P4B8V0</accession>
<evidence type="ECO:0000256" key="4">
    <source>
        <dbReference type="HAMAP-Rule" id="MF_01925"/>
    </source>
</evidence>
<dbReference type="OrthoDB" id="9805754at2"/>
<reference evidence="9 10" key="1">
    <citation type="submission" date="2018-10" db="EMBL/GenBank/DDBJ databases">
        <authorList>
            <person name="Criscuolo A."/>
        </authorList>
    </citation>
    <scope>NUCLEOTIDE SEQUENCE [LARGE SCALE GENOMIC DNA]</scope>
    <source>
        <strain evidence="9">DnA1</strain>
    </source>
</reference>
<keyword evidence="10" id="KW-1185">Reference proteome</keyword>
<dbReference type="Pfam" id="PF03807">
    <property type="entry name" value="F420_oxidored"/>
    <property type="match status" value="1"/>
</dbReference>
<protein>
    <recommendedName>
        <fullName evidence="4 5">Pyrroline-5-carboxylate reductase</fullName>
        <shortName evidence="4">P5C reductase</shortName>
        <shortName evidence="4">P5CR</shortName>
        <ecNumber evidence="4 5">1.5.1.2</ecNumber>
    </recommendedName>
    <alternativeName>
        <fullName evidence="4">PCA reductase</fullName>
    </alternativeName>
</protein>
<evidence type="ECO:0000313" key="9">
    <source>
        <dbReference type="EMBL" id="VCU72482.1"/>
    </source>
</evidence>
<dbReference type="InterPro" id="IPR029036">
    <property type="entry name" value="P5CR_dimer"/>
</dbReference>
<evidence type="ECO:0000259" key="8">
    <source>
        <dbReference type="Pfam" id="PF14748"/>
    </source>
</evidence>
<keyword evidence="2 4" id="KW-0521">NADP</keyword>
<evidence type="ECO:0000259" key="7">
    <source>
        <dbReference type="Pfam" id="PF03807"/>
    </source>
</evidence>
<feature type="domain" description="Pyrroline-5-carboxylate reductase dimerisation" evidence="8">
    <location>
        <begin position="166"/>
        <end position="270"/>
    </location>
</feature>
<dbReference type="InterPro" id="IPR036291">
    <property type="entry name" value="NAD(P)-bd_dom_sf"/>
</dbReference>
<dbReference type="PANTHER" id="PTHR11645">
    <property type="entry name" value="PYRROLINE-5-CARBOXYLATE REDUCTASE"/>
    <property type="match status" value="1"/>
</dbReference>
<keyword evidence="4" id="KW-0028">Amino-acid biosynthesis</keyword>
<dbReference type="InterPro" id="IPR028939">
    <property type="entry name" value="P5C_Rdtase_cat_N"/>
</dbReference>
<comment type="similarity">
    <text evidence="1 4">Belongs to the pyrroline-5-carboxylate reductase family.</text>
</comment>
<keyword evidence="4" id="KW-0641">Proline biosynthesis</keyword>
<feature type="binding site" evidence="6">
    <location>
        <begin position="70"/>
        <end position="73"/>
    </location>
    <ligand>
        <name>NADP(+)</name>
        <dbReference type="ChEBI" id="CHEBI:58349"/>
    </ligand>
</feature>
<evidence type="ECO:0000256" key="2">
    <source>
        <dbReference type="ARBA" id="ARBA00022857"/>
    </source>
</evidence>
<comment type="catalytic activity">
    <reaction evidence="4">
        <text>L-proline + NADP(+) = (S)-1-pyrroline-5-carboxylate + NADPH + 2 H(+)</text>
        <dbReference type="Rhea" id="RHEA:14109"/>
        <dbReference type="ChEBI" id="CHEBI:15378"/>
        <dbReference type="ChEBI" id="CHEBI:17388"/>
        <dbReference type="ChEBI" id="CHEBI:57783"/>
        <dbReference type="ChEBI" id="CHEBI:58349"/>
        <dbReference type="ChEBI" id="CHEBI:60039"/>
        <dbReference type="EC" id="1.5.1.2"/>
    </reaction>
</comment>
<comment type="subcellular location">
    <subcellularLocation>
        <location evidence="4">Cytoplasm</location>
    </subcellularLocation>
</comment>
<keyword evidence="3 4" id="KW-0560">Oxidoreductase</keyword>
<dbReference type="EMBL" id="UWPJ01000040">
    <property type="protein sequence ID" value="VCU72482.1"/>
    <property type="molecule type" value="Genomic_DNA"/>
</dbReference>
<dbReference type="InterPro" id="IPR008927">
    <property type="entry name" value="6-PGluconate_DH-like_C_sf"/>
</dbReference>
<dbReference type="Gene3D" id="3.40.50.720">
    <property type="entry name" value="NAD(P)-binding Rossmann-like Domain"/>
    <property type="match status" value="1"/>
</dbReference>
<evidence type="ECO:0000256" key="1">
    <source>
        <dbReference type="ARBA" id="ARBA00005525"/>
    </source>
</evidence>
<dbReference type="SUPFAM" id="SSF48179">
    <property type="entry name" value="6-phosphogluconate dehydrogenase C-terminal domain-like"/>
    <property type="match status" value="1"/>
</dbReference>
<name>A0A3P4B8V0_9BURK</name>
<dbReference type="Pfam" id="PF14748">
    <property type="entry name" value="P5CR_dimer"/>
    <property type="match status" value="1"/>
</dbReference>
<feature type="domain" description="Pyrroline-5-carboxylate reductase catalytic N-terminal" evidence="7">
    <location>
        <begin position="7"/>
        <end position="98"/>
    </location>
</feature>
<gene>
    <name evidence="4 9" type="primary">proC</name>
    <name evidence="9" type="ORF">PIGHUM_04581</name>
</gene>
<dbReference type="RefSeq" id="WP_124082035.1">
    <property type="nucleotide sequence ID" value="NZ_UWPJ01000040.1"/>
</dbReference>
<dbReference type="FunFam" id="1.10.3730.10:FF:000001">
    <property type="entry name" value="Pyrroline-5-carboxylate reductase"/>
    <property type="match status" value="1"/>
</dbReference>
<dbReference type="GO" id="GO:0005737">
    <property type="term" value="C:cytoplasm"/>
    <property type="evidence" value="ECO:0007669"/>
    <property type="project" value="UniProtKB-SubCell"/>
</dbReference>
<dbReference type="Gene3D" id="1.10.3730.10">
    <property type="entry name" value="ProC C-terminal domain-like"/>
    <property type="match status" value="1"/>
</dbReference>
<comment type="pathway">
    <text evidence="4">Amino-acid biosynthesis; L-proline biosynthesis; L-proline from L-glutamate 5-semialdehyde: step 1/1.</text>
</comment>
<organism evidence="9 10">
    <name type="scientific">Pigmentiphaga humi</name>
    <dbReference type="NCBI Taxonomy" id="2478468"/>
    <lineage>
        <taxon>Bacteria</taxon>
        <taxon>Pseudomonadati</taxon>
        <taxon>Pseudomonadota</taxon>
        <taxon>Betaproteobacteria</taxon>
        <taxon>Burkholderiales</taxon>
        <taxon>Alcaligenaceae</taxon>
        <taxon>Pigmentiphaga</taxon>
    </lineage>
</organism>
<evidence type="ECO:0000313" key="10">
    <source>
        <dbReference type="Proteomes" id="UP000277294"/>
    </source>
</evidence>
<dbReference type="UniPathway" id="UPA00098">
    <property type="reaction ID" value="UER00361"/>
</dbReference>
<dbReference type="NCBIfam" id="TIGR00112">
    <property type="entry name" value="proC"/>
    <property type="match status" value="1"/>
</dbReference>
<dbReference type="AlphaFoldDB" id="A0A3P4B8V0"/>
<dbReference type="EC" id="1.5.1.2" evidence="4 5"/>
<dbReference type="InterPro" id="IPR000304">
    <property type="entry name" value="Pyrroline-COOH_reductase"/>
</dbReference>
<dbReference type="SUPFAM" id="SSF51735">
    <property type="entry name" value="NAD(P)-binding Rossmann-fold domains"/>
    <property type="match status" value="1"/>
</dbReference>
<keyword evidence="4" id="KW-0963">Cytoplasm</keyword>
<proteinExistence type="inferred from homology"/>
<dbReference type="PANTHER" id="PTHR11645:SF0">
    <property type="entry name" value="PYRROLINE-5-CARBOXYLATE REDUCTASE 3"/>
    <property type="match status" value="1"/>
</dbReference>
<evidence type="ECO:0000256" key="5">
    <source>
        <dbReference type="NCBIfam" id="TIGR00112"/>
    </source>
</evidence>
<dbReference type="GO" id="GO:0055129">
    <property type="term" value="P:L-proline biosynthetic process"/>
    <property type="evidence" value="ECO:0007669"/>
    <property type="project" value="UniProtKB-UniRule"/>
</dbReference>
<dbReference type="PIRSF" id="PIRSF000193">
    <property type="entry name" value="Pyrrol-5-carb_rd"/>
    <property type="match status" value="1"/>
</dbReference>
<dbReference type="Proteomes" id="UP000277294">
    <property type="component" value="Unassembled WGS sequence"/>
</dbReference>
<dbReference type="GO" id="GO:0004735">
    <property type="term" value="F:pyrroline-5-carboxylate reductase activity"/>
    <property type="evidence" value="ECO:0007669"/>
    <property type="project" value="UniProtKB-UniRule"/>
</dbReference>
<feature type="binding site" evidence="6">
    <location>
        <begin position="10"/>
        <end position="15"/>
    </location>
    <ligand>
        <name>NADP(+)</name>
        <dbReference type="ChEBI" id="CHEBI:58349"/>
    </ligand>
</feature>
<comment type="catalytic activity">
    <reaction evidence="4">
        <text>L-proline + NAD(+) = (S)-1-pyrroline-5-carboxylate + NADH + 2 H(+)</text>
        <dbReference type="Rhea" id="RHEA:14105"/>
        <dbReference type="ChEBI" id="CHEBI:15378"/>
        <dbReference type="ChEBI" id="CHEBI:17388"/>
        <dbReference type="ChEBI" id="CHEBI:57540"/>
        <dbReference type="ChEBI" id="CHEBI:57945"/>
        <dbReference type="ChEBI" id="CHEBI:60039"/>
        <dbReference type="EC" id="1.5.1.2"/>
    </reaction>
</comment>
<evidence type="ECO:0000256" key="3">
    <source>
        <dbReference type="ARBA" id="ARBA00023002"/>
    </source>
</evidence>
<sequence length="276" mass="28471">MNPELSIAFIGGGNMAAALISGLAGKFCPIGNIHVIDPVEDTRKAWAGRGATVAAAPDEQLSRCNIWVLAVKPQIMKSVAAAAQPWLRDSLVISIAAGIRAADLAGWLGAESAAWPRVVRCMPNTPALIGQGVTGLAALDGVGRQDRELADAVLKAVGQTVWVDRESDLDGVTALSGSGPAYVFLFLEALIEGGQAVGLSAEQSRALALATFTGAASMAAASAEPPALLRERVTSKGGTTAAALDVMAQADFRRIVARAMQAAAHRAQEMGDEFSK</sequence>
<comment type="function">
    <text evidence="4">Catalyzes the reduction of 1-pyrroline-5-carboxylate (PCA) to L-proline.</text>
</comment>